<proteinExistence type="predicted"/>
<gene>
    <name evidence="1" type="ORF">METZ01_LOCUS1240</name>
</gene>
<organism evidence="1">
    <name type="scientific">marine metagenome</name>
    <dbReference type="NCBI Taxonomy" id="408172"/>
    <lineage>
        <taxon>unclassified sequences</taxon>
        <taxon>metagenomes</taxon>
        <taxon>ecological metagenomes</taxon>
    </lineage>
</organism>
<name>A0A381N1E1_9ZZZZ</name>
<sequence length="73" mass="8387">MARMAKKAKEISREEISEAMARFLEKGGVINKIEYNDNGFLLKNDLALDDSYTESSDTIMSQLHMDFEPETRI</sequence>
<accession>A0A381N1E1</accession>
<dbReference type="AlphaFoldDB" id="A0A381N1E1"/>
<dbReference type="EMBL" id="UINC01000066">
    <property type="protein sequence ID" value="SUZ48386.1"/>
    <property type="molecule type" value="Genomic_DNA"/>
</dbReference>
<protein>
    <submittedName>
        <fullName evidence="1">Uncharacterized protein</fullName>
    </submittedName>
</protein>
<evidence type="ECO:0000313" key="1">
    <source>
        <dbReference type="EMBL" id="SUZ48386.1"/>
    </source>
</evidence>
<reference evidence="1" key="1">
    <citation type="submission" date="2018-05" db="EMBL/GenBank/DDBJ databases">
        <authorList>
            <person name="Lanie J.A."/>
            <person name="Ng W.-L."/>
            <person name="Kazmierczak K.M."/>
            <person name="Andrzejewski T.M."/>
            <person name="Davidsen T.M."/>
            <person name="Wayne K.J."/>
            <person name="Tettelin H."/>
            <person name="Glass J.I."/>
            <person name="Rusch D."/>
            <person name="Podicherti R."/>
            <person name="Tsui H.-C.T."/>
            <person name="Winkler M.E."/>
        </authorList>
    </citation>
    <scope>NUCLEOTIDE SEQUENCE</scope>
</reference>